<dbReference type="Proteomes" id="UP000037392">
    <property type="component" value="Unassembled WGS sequence"/>
</dbReference>
<dbReference type="EMBL" id="ADLK01000078">
    <property type="protein sequence ID" value="KMW08785.1"/>
    <property type="molecule type" value="Genomic_DNA"/>
</dbReference>
<organism evidence="1 2">
    <name type="scientific">[Clostridium] citroniae WAL-19142</name>
    <dbReference type="NCBI Taxonomy" id="742734"/>
    <lineage>
        <taxon>Bacteria</taxon>
        <taxon>Bacillati</taxon>
        <taxon>Bacillota</taxon>
        <taxon>Clostridia</taxon>
        <taxon>Lachnospirales</taxon>
        <taxon>Lachnospiraceae</taxon>
        <taxon>Enterocloster</taxon>
    </lineage>
</organism>
<evidence type="ECO:0000313" key="2">
    <source>
        <dbReference type="Proteomes" id="UP000037392"/>
    </source>
</evidence>
<accession>A0A0J9E009</accession>
<comment type="caution">
    <text evidence="1">The sequence shown here is derived from an EMBL/GenBank/DDBJ whole genome shotgun (WGS) entry which is preliminary data.</text>
</comment>
<dbReference type="AlphaFoldDB" id="A0A0J9E009"/>
<name>A0A0J9E009_9FIRM</name>
<dbReference type="PATRIC" id="fig|742734.4.peg.728"/>
<protein>
    <submittedName>
        <fullName evidence="1">Uncharacterized protein</fullName>
    </submittedName>
</protein>
<reference evidence="1 2" key="1">
    <citation type="submission" date="2011-04" db="EMBL/GenBank/DDBJ databases">
        <title>The Genome Sequence of Clostridium citroniae WAL-19142.</title>
        <authorList>
            <consortium name="The Broad Institute Genome Sequencing Platform"/>
            <person name="Earl A."/>
            <person name="Ward D."/>
            <person name="Feldgarden M."/>
            <person name="Gevers D."/>
            <person name="Warren Y.A."/>
            <person name="Tyrrell K.L."/>
            <person name="Citron D.M."/>
            <person name="Goldstein E.J."/>
            <person name="Daigneault M."/>
            <person name="Allen-Vercoe E."/>
            <person name="Young S.K."/>
            <person name="Zeng Q."/>
            <person name="Gargeya S."/>
            <person name="Fitzgerald M."/>
            <person name="Haas B."/>
            <person name="Abouelleil A."/>
            <person name="Alvarado L."/>
            <person name="Arachchi H.M."/>
            <person name="Berlin A."/>
            <person name="Brown A."/>
            <person name="Chapman S.B."/>
            <person name="Chen Z."/>
            <person name="Dunbar C."/>
            <person name="Freedman E."/>
            <person name="Gearin G."/>
            <person name="Gellesch M."/>
            <person name="Goldberg J."/>
            <person name="Griggs A."/>
            <person name="Gujja S."/>
            <person name="Heilman E.R."/>
            <person name="Heiman D."/>
            <person name="Howarth C."/>
            <person name="Larson L."/>
            <person name="Lui A."/>
            <person name="MacDonald P.J."/>
            <person name="Mehta T."/>
            <person name="Montmayeur A."/>
            <person name="Murphy C."/>
            <person name="Neiman D."/>
            <person name="Pearson M."/>
            <person name="Priest M."/>
            <person name="Roberts A."/>
            <person name="Saif S."/>
            <person name="Shea T."/>
            <person name="Shenoy N."/>
            <person name="Sisk P."/>
            <person name="Stolte C."/>
            <person name="Sykes S."/>
            <person name="White J."/>
            <person name="Yandava C."/>
            <person name="Wortman J."/>
            <person name="Nusbaum C."/>
            <person name="Birren B."/>
        </authorList>
    </citation>
    <scope>NUCLEOTIDE SEQUENCE [LARGE SCALE GENOMIC DNA]</scope>
    <source>
        <strain evidence="1 2">WAL-19142</strain>
    </source>
</reference>
<proteinExistence type="predicted"/>
<evidence type="ECO:0000313" key="1">
    <source>
        <dbReference type="EMBL" id="KMW08785.1"/>
    </source>
</evidence>
<sequence>MLSFAGIVVGLALLVVLRALSGRDLYIPFTLLLQYSGNIDPIFRI</sequence>
<gene>
    <name evidence="1" type="ORF">HMPREF9470_00682</name>
</gene>